<reference evidence="2 3" key="1">
    <citation type="submission" date="2021-04" db="EMBL/GenBank/DDBJ databases">
        <title>The genome sequence of Ideonella sp. 3Y2.</title>
        <authorList>
            <person name="Liu Y."/>
        </authorList>
    </citation>
    <scope>NUCLEOTIDE SEQUENCE [LARGE SCALE GENOMIC DNA]</scope>
    <source>
        <strain evidence="2 3">3Y2</strain>
    </source>
</reference>
<dbReference type="Gene3D" id="3.40.50.2020">
    <property type="match status" value="1"/>
</dbReference>
<dbReference type="AlphaFoldDB" id="A0A941BB28"/>
<dbReference type="Proteomes" id="UP000676246">
    <property type="component" value="Unassembled WGS sequence"/>
</dbReference>
<gene>
    <name evidence="2" type="ORF">KAK03_08030</name>
</gene>
<dbReference type="PANTHER" id="PTHR47505">
    <property type="entry name" value="DNA UTILIZATION PROTEIN YHGH"/>
    <property type="match status" value="1"/>
</dbReference>
<dbReference type="CDD" id="cd06223">
    <property type="entry name" value="PRTases_typeI"/>
    <property type="match status" value="1"/>
</dbReference>
<sequence length="234" mass="25162">MPTPAALGTWLPTWRPAPPPQVCAVCGGWARGPACPECLARFAAPRPRCGRCALPLPAGQPLCGRCQLSPPPFSRAVVALDYGFPWDRLVSRWKQSGDLALTGLFALLMRPVLSAEPPVDAVLPMPASPARLRERGYDQALLLARAVDARADGGLLRRWRDTPHQTGLDRAARQANLRGAFMLAPGRRAEVQGRHLALVDDVMTTGASVTEASRVLREAGAASVSLWLLARTPE</sequence>
<dbReference type="EMBL" id="JAGQDD010000004">
    <property type="protein sequence ID" value="MBQ0930435.1"/>
    <property type="molecule type" value="Genomic_DNA"/>
</dbReference>
<name>A0A941BB28_9BURK</name>
<evidence type="ECO:0000313" key="2">
    <source>
        <dbReference type="EMBL" id="MBQ0930435.1"/>
    </source>
</evidence>
<organism evidence="2 3">
    <name type="scientific">Ideonella alba</name>
    <dbReference type="NCBI Taxonomy" id="2824118"/>
    <lineage>
        <taxon>Bacteria</taxon>
        <taxon>Pseudomonadati</taxon>
        <taxon>Pseudomonadota</taxon>
        <taxon>Betaproteobacteria</taxon>
        <taxon>Burkholderiales</taxon>
        <taxon>Sphaerotilaceae</taxon>
        <taxon>Ideonella</taxon>
    </lineage>
</organism>
<comment type="caution">
    <text evidence="2">The sequence shown here is derived from an EMBL/GenBank/DDBJ whole genome shotgun (WGS) entry which is preliminary data.</text>
</comment>
<evidence type="ECO:0000256" key="1">
    <source>
        <dbReference type="ARBA" id="ARBA00008007"/>
    </source>
</evidence>
<dbReference type="InterPro" id="IPR051910">
    <property type="entry name" value="ComF/GntX_DNA_util-trans"/>
</dbReference>
<dbReference type="SUPFAM" id="SSF53271">
    <property type="entry name" value="PRTase-like"/>
    <property type="match status" value="1"/>
</dbReference>
<protein>
    <submittedName>
        <fullName evidence="2">ComF family protein</fullName>
    </submittedName>
</protein>
<dbReference type="PANTHER" id="PTHR47505:SF1">
    <property type="entry name" value="DNA UTILIZATION PROTEIN YHGH"/>
    <property type="match status" value="1"/>
</dbReference>
<comment type="similarity">
    <text evidence="1">Belongs to the ComF/GntX family.</text>
</comment>
<dbReference type="InterPro" id="IPR029057">
    <property type="entry name" value="PRTase-like"/>
</dbReference>
<evidence type="ECO:0000313" key="3">
    <source>
        <dbReference type="Proteomes" id="UP000676246"/>
    </source>
</evidence>
<dbReference type="InterPro" id="IPR000836">
    <property type="entry name" value="PRTase_dom"/>
</dbReference>
<proteinExistence type="inferred from homology"/>
<keyword evidence="3" id="KW-1185">Reference proteome</keyword>
<accession>A0A941BB28</accession>
<dbReference type="RefSeq" id="WP_210853170.1">
    <property type="nucleotide sequence ID" value="NZ_JAGQDD010000004.1"/>
</dbReference>